<dbReference type="RefSeq" id="XP_056573799.1">
    <property type="nucleotide sequence ID" value="XM_056727984.1"/>
</dbReference>
<evidence type="ECO:0000256" key="1">
    <source>
        <dbReference type="SAM" id="MobiDB-lite"/>
    </source>
</evidence>
<comment type="caution">
    <text evidence="2">The sequence shown here is derived from an EMBL/GenBank/DDBJ whole genome shotgun (WGS) entry which is preliminary data.</text>
</comment>
<dbReference type="GeneID" id="81467167"/>
<reference evidence="2" key="1">
    <citation type="submission" date="2022-12" db="EMBL/GenBank/DDBJ databases">
        <authorList>
            <person name="Petersen C."/>
        </authorList>
    </citation>
    <scope>NUCLEOTIDE SEQUENCE</scope>
    <source>
        <strain evidence="2">IBT 3081</strain>
    </source>
</reference>
<gene>
    <name evidence="2" type="ORF">N7517_010261</name>
</gene>
<organism evidence="2 3">
    <name type="scientific">Penicillium concentricum</name>
    <dbReference type="NCBI Taxonomy" id="293559"/>
    <lineage>
        <taxon>Eukaryota</taxon>
        <taxon>Fungi</taxon>
        <taxon>Dikarya</taxon>
        <taxon>Ascomycota</taxon>
        <taxon>Pezizomycotina</taxon>
        <taxon>Eurotiomycetes</taxon>
        <taxon>Eurotiomycetidae</taxon>
        <taxon>Eurotiales</taxon>
        <taxon>Aspergillaceae</taxon>
        <taxon>Penicillium</taxon>
    </lineage>
</organism>
<proteinExistence type="predicted"/>
<sequence>MQFTLMSAGQNPAILSWVEEVARSVSKTPPNTERLEEPVGNLTRPASALASQHKRKRSVSDAENPTSQSDPPKRPYRTVSETASTVSVRLPDDIVSLTSSSSAASRGGRSRLSSPSRVKAELPPIPELSMHMNLPIREASPQVSYLLL</sequence>
<feature type="compositionally biased region" description="Low complexity" evidence="1">
    <location>
        <begin position="96"/>
        <end position="117"/>
    </location>
</feature>
<dbReference type="Proteomes" id="UP001147752">
    <property type="component" value="Unassembled WGS sequence"/>
</dbReference>
<evidence type="ECO:0000313" key="2">
    <source>
        <dbReference type="EMBL" id="KAJ5355652.1"/>
    </source>
</evidence>
<feature type="region of interest" description="Disordered" evidence="1">
    <location>
        <begin position="23"/>
        <end position="119"/>
    </location>
</feature>
<name>A0A9W9R8G5_9EURO</name>
<evidence type="ECO:0000313" key="3">
    <source>
        <dbReference type="Proteomes" id="UP001147752"/>
    </source>
</evidence>
<feature type="compositionally biased region" description="Polar residues" evidence="1">
    <location>
        <begin position="61"/>
        <end position="70"/>
    </location>
</feature>
<dbReference type="OrthoDB" id="4161186at2759"/>
<dbReference type="EMBL" id="JAPZBT010000006">
    <property type="protein sequence ID" value="KAJ5355652.1"/>
    <property type="molecule type" value="Genomic_DNA"/>
</dbReference>
<dbReference type="AlphaFoldDB" id="A0A9W9R8G5"/>
<protein>
    <submittedName>
        <fullName evidence="2">Uncharacterized protein</fullName>
    </submittedName>
</protein>
<reference evidence="2" key="2">
    <citation type="journal article" date="2023" name="IMA Fungus">
        <title>Comparative genomic study of the Penicillium genus elucidates a diverse pangenome and 15 lateral gene transfer events.</title>
        <authorList>
            <person name="Petersen C."/>
            <person name="Sorensen T."/>
            <person name="Nielsen M.R."/>
            <person name="Sondergaard T.E."/>
            <person name="Sorensen J.L."/>
            <person name="Fitzpatrick D.A."/>
            <person name="Frisvad J.C."/>
            <person name="Nielsen K.L."/>
        </authorList>
    </citation>
    <scope>NUCLEOTIDE SEQUENCE</scope>
    <source>
        <strain evidence="2">IBT 3081</strain>
    </source>
</reference>
<keyword evidence="3" id="KW-1185">Reference proteome</keyword>
<accession>A0A9W9R8G5</accession>